<dbReference type="AlphaFoldDB" id="A0A6A5ZWY7"/>
<dbReference type="InterPro" id="IPR011333">
    <property type="entry name" value="SKP1/BTB/POZ_sf"/>
</dbReference>
<feature type="region of interest" description="Disordered" evidence="1">
    <location>
        <begin position="303"/>
        <end position="323"/>
    </location>
</feature>
<keyword evidence="3" id="KW-1185">Reference proteome</keyword>
<name>A0A6A5ZWY7_9PLEO</name>
<feature type="compositionally biased region" description="Polar residues" evidence="1">
    <location>
        <begin position="311"/>
        <end position="323"/>
    </location>
</feature>
<gene>
    <name evidence="2" type="ORF">P153DRAFT_390824</name>
</gene>
<reference evidence="2" key="1">
    <citation type="journal article" date="2020" name="Stud. Mycol.">
        <title>101 Dothideomycetes genomes: a test case for predicting lifestyles and emergence of pathogens.</title>
        <authorList>
            <person name="Haridas S."/>
            <person name="Albert R."/>
            <person name="Binder M."/>
            <person name="Bloem J."/>
            <person name="Labutti K."/>
            <person name="Salamov A."/>
            <person name="Andreopoulos B."/>
            <person name="Baker S."/>
            <person name="Barry K."/>
            <person name="Bills G."/>
            <person name="Bluhm B."/>
            <person name="Cannon C."/>
            <person name="Castanera R."/>
            <person name="Culley D."/>
            <person name="Daum C."/>
            <person name="Ezra D."/>
            <person name="Gonzalez J."/>
            <person name="Henrissat B."/>
            <person name="Kuo A."/>
            <person name="Liang C."/>
            <person name="Lipzen A."/>
            <person name="Lutzoni F."/>
            <person name="Magnuson J."/>
            <person name="Mondo S."/>
            <person name="Nolan M."/>
            <person name="Ohm R."/>
            <person name="Pangilinan J."/>
            <person name="Park H.-J."/>
            <person name="Ramirez L."/>
            <person name="Alfaro M."/>
            <person name="Sun H."/>
            <person name="Tritt A."/>
            <person name="Yoshinaga Y."/>
            <person name="Zwiers L.-H."/>
            <person name="Turgeon B."/>
            <person name="Goodwin S."/>
            <person name="Spatafora J."/>
            <person name="Crous P."/>
            <person name="Grigoriev I."/>
        </authorList>
    </citation>
    <scope>NUCLEOTIDE SEQUENCE</scope>
    <source>
        <strain evidence="2">CBS 119687</strain>
    </source>
</reference>
<evidence type="ECO:0000256" key="1">
    <source>
        <dbReference type="SAM" id="MobiDB-lite"/>
    </source>
</evidence>
<dbReference type="GeneID" id="54411410"/>
<proteinExistence type="predicted"/>
<evidence type="ECO:0000313" key="2">
    <source>
        <dbReference type="EMBL" id="KAF2124272.1"/>
    </source>
</evidence>
<evidence type="ECO:0008006" key="4">
    <source>
        <dbReference type="Google" id="ProtNLM"/>
    </source>
</evidence>
<accession>A0A6A5ZWY7</accession>
<dbReference type="EMBL" id="ML977520">
    <property type="protein sequence ID" value="KAF2124272.1"/>
    <property type="molecule type" value="Genomic_DNA"/>
</dbReference>
<dbReference type="RefSeq" id="XP_033518665.1">
    <property type="nucleotide sequence ID" value="XM_033670978.1"/>
</dbReference>
<protein>
    <recommendedName>
        <fullName evidence="4">BTB domain-containing protein</fullName>
    </recommendedName>
</protein>
<dbReference type="Gene3D" id="3.30.710.10">
    <property type="entry name" value="Potassium Channel Kv1.1, Chain A"/>
    <property type="match status" value="1"/>
</dbReference>
<dbReference type="Proteomes" id="UP000799771">
    <property type="component" value="Unassembled WGS sequence"/>
</dbReference>
<dbReference type="OrthoDB" id="3795781at2759"/>
<evidence type="ECO:0000313" key="3">
    <source>
        <dbReference type="Proteomes" id="UP000799771"/>
    </source>
</evidence>
<sequence>MASATQSTIEEPDTRLSTTFYAELLKTGVFSDITFKYGKQHTFKLHSVVLKPKSTWFATHCKDNSKQMSHNIDIFDDGLSIECLNNFNPRLIEHCSEHAAGDRCISADHFTSLLEFCYLNNYPPQLWTGIGRQTLCFSHIYMYCLAKRFGVDSLLVLSATGFAHTMSLLLLENKNETAFIRFINLVYDLPVLEEDDLLRVKARQQAAKFAGGEFIRLRNSFVKGVKQSRVTKAMPKAGQDLLTCSLSSDVFDLAQPIPDEPSTPEVSTKAHTCVRCTVSLNAGAASPDSKLCDKCKPKAHSCSNVALPPSRGNTTGPRSMKQF</sequence>
<dbReference type="SUPFAM" id="SSF54695">
    <property type="entry name" value="POZ domain"/>
    <property type="match status" value="1"/>
</dbReference>
<organism evidence="2 3">
    <name type="scientific">Dothidotthia symphoricarpi CBS 119687</name>
    <dbReference type="NCBI Taxonomy" id="1392245"/>
    <lineage>
        <taxon>Eukaryota</taxon>
        <taxon>Fungi</taxon>
        <taxon>Dikarya</taxon>
        <taxon>Ascomycota</taxon>
        <taxon>Pezizomycotina</taxon>
        <taxon>Dothideomycetes</taxon>
        <taxon>Pleosporomycetidae</taxon>
        <taxon>Pleosporales</taxon>
        <taxon>Dothidotthiaceae</taxon>
        <taxon>Dothidotthia</taxon>
    </lineage>
</organism>